<comment type="cofactor">
    <cofactor evidence="1">
        <name>FMN</name>
        <dbReference type="ChEBI" id="CHEBI:58210"/>
    </cofactor>
</comment>
<dbReference type="GO" id="GO:0005886">
    <property type="term" value="C:plasma membrane"/>
    <property type="evidence" value="ECO:0007669"/>
    <property type="project" value="TreeGrafter"/>
</dbReference>
<feature type="binding site" evidence="7">
    <location>
        <position position="280"/>
    </location>
    <ligand>
        <name>FMN</name>
        <dbReference type="ChEBI" id="CHEBI:58210"/>
    </ligand>
</feature>
<keyword evidence="2 7" id="KW-0285">Flavoprotein</keyword>
<evidence type="ECO:0000256" key="5">
    <source>
        <dbReference type="ARBA" id="ARBA00024042"/>
    </source>
</evidence>
<accession>A0A5C9A024</accession>
<proteinExistence type="inferred from homology"/>
<dbReference type="InterPro" id="IPR013785">
    <property type="entry name" value="Aldolase_TIM"/>
</dbReference>
<dbReference type="EC" id="1.1.1.27" evidence="9"/>
<feature type="binding site" evidence="7">
    <location>
        <position position="134"/>
    </location>
    <ligand>
        <name>glyoxylate</name>
        <dbReference type="ChEBI" id="CHEBI:36655"/>
    </ligand>
</feature>
<dbReference type="InterPro" id="IPR008259">
    <property type="entry name" value="FMN_hydac_DH_AS"/>
</dbReference>
<dbReference type="OrthoDB" id="9770452at2"/>
<evidence type="ECO:0000313" key="10">
    <source>
        <dbReference type="Proteomes" id="UP000321933"/>
    </source>
</evidence>
<dbReference type="SUPFAM" id="SSF51395">
    <property type="entry name" value="FMN-linked oxidoreductases"/>
    <property type="match status" value="1"/>
</dbReference>
<dbReference type="Pfam" id="PF01070">
    <property type="entry name" value="FMN_dh"/>
    <property type="match status" value="1"/>
</dbReference>
<dbReference type="PANTHER" id="PTHR10578">
    <property type="entry name" value="S -2-HYDROXY-ACID OXIDASE-RELATED"/>
    <property type="match status" value="1"/>
</dbReference>
<feature type="binding site" evidence="7">
    <location>
        <position position="258"/>
    </location>
    <ligand>
        <name>FMN</name>
        <dbReference type="ChEBI" id="CHEBI:58210"/>
    </ligand>
</feature>
<gene>
    <name evidence="9" type="ORF">FVW59_04520</name>
</gene>
<dbReference type="PROSITE" id="PS00557">
    <property type="entry name" value="FMN_HYDROXY_ACID_DH_1"/>
    <property type="match status" value="1"/>
</dbReference>
<keyword evidence="4 9" id="KW-0560">Oxidoreductase</keyword>
<dbReference type="Gene3D" id="3.20.20.70">
    <property type="entry name" value="Aldolase class I"/>
    <property type="match status" value="1"/>
</dbReference>
<feature type="binding site" evidence="7">
    <location>
        <begin position="313"/>
        <end position="317"/>
    </location>
    <ligand>
        <name>FMN</name>
        <dbReference type="ChEBI" id="CHEBI:58210"/>
    </ligand>
</feature>
<dbReference type="PANTHER" id="PTHR10578:SF85">
    <property type="entry name" value="L-LACTATE DEHYDROGENASE"/>
    <property type="match status" value="1"/>
</dbReference>
<dbReference type="InterPro" id="IPR037396">
    <property type="entry name" value="FMN_HAD"/>
</dbReference>
<feature type="binding site" evidence="7">
    <location>
        <position position="132"/>
    </location>
    <ligand>
        <name>glyoxylate</name>
        <dbReference type="ChEBI" id="CHEBI:36655"/>
    </ligand>
</feature>
<evidence type="ECO:0000256" key="2">
    <source>
        <dbReference type="ARBA" id="ARBA00022630"/>
    </source>
</evidence>
<dbReference type="InterPro" id="IPR000262">
    <property type="entry name" value="FMN-dep_DH"/>
</dbReference>
<evidence type="ECO:0000256" key="1">
    <source>
        <dbReference type="ARBA" id="ARBA00001917"/>
    </source>
</evidence>
<dbReference type="NCBIfam" id="NF008398">
    <property type="entry name" value="PRK11197.1"/>
    <property type="match status" value="1"/>
</dbReference>
<feature type="binding site" evidence="7">
    <location>
        <begin position="336"/>
        <end position="337"/>
    </location>
    <ligand>
        <name>FMN</name>
        <dbReference type="ChEBI" id="CHEBI:58210"/>
    </ligand>
</feature>
<evidence type="ECO:0000256" key="3">
    <source>
        <dbReference type="ARBA" id="ARBA00022643"/>
    </source>
</evidence>
<evidence type="ECO:0000256" key="6">
    <source>
        <dbReference type="PIRSR" id="PIRSR000138-1"/>
    </source>
</evidence>
<name>A0A5C9A024_9GAMM</name>
<comment type="similarity">
    <text evidence="5">Belongs to the FMN-dependent alpha-hydroxy acid dehydrogenase family.</text>
</comment>
<dbReference type="Proteomes" id="UP000321933">
    <property type="component" value="Unassembled WGS sequence"/>
</dbReference>
<dbReference type="PROSITE" id="PS51349">
    <property type="entry name" value="FMN_HYDROXY_ACID_DH_2"/>
    <property type="match status" value="1"/>
</dbReference>
<feature type="binding site" evidence="7">
    <location>
        <position position="282"/>
    </location>
    <ligand>
        <name>glyoxylate</name>
        <dbReference type="ChEBI" id="CHEBI:36655"/>
    </ligand>
</feature>
<evidence type="ECO:0000313" key="9">
    <source>
        <dbReference type="EMBL" id="TXS93130.1"/>
    </source>
</evidence>
<feature type="binding site" evidence="7">
    <location>
        <position position="285"/>
    </location>
    <ligand>
        <name>glyoxylate</name>
        <dbReference type="ChEBI" id="CHEBI:36655"/>
    </ligand>
</feature>
<organism evidence="9 10">
    <name type="scientific">Parahaliea aestuarii</name>
    <dbReference type="NCBI Taxonomy" id="1852021"/>
    <lineage>
        <taxon>Bacteria</taxon>
        <taxon>Pseudomonadati</taxon>
        <taxon>Pseudomonadota</taxon>
        <taxon>Gammaproteobacteria</taxon>
        <taxon>Cellvibrionales</taxon>
        <taxon>Halieaceae</taxon>
        <taxon>Parahaliea</taxon>
    </lineage>
</organism>
<dbReference type="AlphaFoldDB" id="A0A5C9A024"/>
<keyword evidence="10" id="KW-1185">Reference proteome</keyword>
<dbReference type="EMBL" id="VRYZ01000002">
    <property type="protein sequence ID" value="TXS93130.1"/>
    <property type="molecule type" value="Genomic_DNA"/>
</dbReference>
<feature type="domain" description="FMN hydroxy acid dehydrogenase" evidence="8">
    <location>
        <begin position="3"/>
        <end position="385"/>
    </location>
</feature>
<feature type="binding site" evidence="7">
    <location>
        <position position="169"/>
    </location>
    <ligand>
        <name>glyoxylate</name>
        <dbReference type="ChEBI" id="CHEBI:36655"/>
    </ligand>
</feature>
<dbReference type="FunFam" id="3.20.20.70:FF:000029">
    <property type="entry name" value="L-lactate dehydrogenase"/>
    <property type="match status" value="1"/>
</dbReference>
<protein>
    <submittedName>
        <fullName evidence="9">L-lactate dehydrogenase</fullName>
        <ecNumber evidence="9">1.1.1.27</ecNumber>
    </submittedName>
</protein>
<dbReference type="InterPro" id="IPR012133">
    <property type="entry name" value="Alpha-hydoxy_acid_DH_FMN"/>
</dbReference>
<reference evidence="9 10" key="1">
    <citation type="submission" date="2019-08" db="EMBL/GenBank/DDBJ databases">
        <title>Parahaliea maris sp. nov., isolated from the surface seawater.</title>
        <authorList>
            <person name="Liu Y."/>
        </authorList>
    </citation>
    <scope>NUCLEOTIDE SEQUENCE [LARGE SCALE GENOMIC DNA]</scope>
    <source>
        <strain evidence="9 10">S2-26</strain>
    </source>
</reference>
<sequence>MSIFNVVPVTAEDHRRRARRRLPRFLFDYLDGAANDELTMGHNSAGFASLQLKQRVMRDVSSVSTTCNLLGFAAQSPLVLAPIGMAGMYARRGEVLAARAAIRQQVPFTLSTVGICSVEEVHSATQAPFWFQLYMLRDREFVQRLLGRARAAGCSALVFTVDLPVPGVRLRDFRNGMLGGGMAGRLSKLVQLATSPVWAWDVGISGKPHNFGNIAEKIADPDDLDLYKAFIDSQFDPCCTWDDLRWLRDQWQGKLLVKGILEPDDARAAVDAGADAVLVSNHGGRQLDSVSSSIGKLPGVVNAVGKQVDVYLDGGVRNGIDALKALCLGARAVFLGRAWVYALASKGQPGVEQLLGLIQKEMATGMALMGVNSLDALGPHLIESR</sequence>
<feature type="binding site" evidence="7">
    <location>
        <position position="29"/>
    </location>
    <ligand>
        <name>glyoxylate</name>
        <dbReference type="ChEBI" id="CHEBI:36655"/>
    </ligand>
</feature>
<dbReference type="GO" id="GO:0004459">
    <property type="term" value="F:L-lactate dehydrogenase (NAD+) activity"/>
    <property type="evidence" value="ECO:0007669"/>
    <property type="project" value="UniProtKB-EC"/>
</dbReference>
<evidence type="ECO:0000259" key="8">
    <source>
        <dbReference type="PROSITE" id="PS51349"/>
    </source>
</evidence>
<feature type="binding site" evidence="7">
    <location>
        <position position="160"/>
    </location>
    <ligand>
        <name>FMN</name>
        <dbReference type="ChEBI" id="CHEBI:58210"/>
    </ligand>
</feature>
<evidence type="ECO:0000256" key="7">
    <source>
        <dbReference type="PIRSR" id="PIRSR000138-2"/>
    </source>
</evidence>
<dbReference type="CDD" id="cd02809">
    <property type="entry name" value="alpha_hydroxyacid_oxid_FMN"/>
    <property type="match status" value="1"/>
</dbReference>
<feature type="active site" description="Proton acceptor" evidence="6">
    <location>
        <position position="282"/>
    </location>
</feature>
<dbReference type="GO" id="GO:0010181">
    <property type="term" value="F:FMN binding"/>
    <property type="evidence" value="ECO:0007669"/>
    <property type="project" value="InterPro"/>
</dbReference>
<evidence type="ECO:0000256" key="4">
    <source>
        <dbReference type="ARBA" id="ARBA00023002"/>
    </source>
</evidence>
<feature type="binding site" evidence="7">
    <location>
        <position position="111"/>
    </location>
    <ligand>
        <name>FMN</name>
        <dbReference type="ChEBI" id="CHEBI:58210"/>
    </ligand>
</feature>
<dbReference type="PIRSF" id="PIRSF000138">
    <property type="entry name" value="Al-hdrx_acd_dh"/>
    <property type="match status" value="1"/>
</dbReference>
<dbReference type="RefSeq" id="WP_148063066.1">
    <property type="nucleotide sequence ID" value="NZ_VRYZ01000002.1"/>
</dbReference>
<feature type="binding site" evidence="7">
    <location>
        <begin position="82"/>
        <end position="84"/>
    </location>
    <ligand>
        <name>FMN</name>
        <dbReference type="ChEBI" id="CHEBI:58210"/>
    </ligand>
</feature>
<keyword evidence="3 7" id="KW-0288">FMN</keyword>
<dbReference type="GO" id="GO:0009060">
    <property type="term" value="P:aerobic respiration"/>
    <property type="evidence" value="ECO:0007669"/>
    <property type="project" value="TreeGrafter"/>
</dbReference>
<comment type="caution">
    <text evidence="9">The sequence shown here is derived from an EMBL/GenBank/DDBJ whole genome shotgun (WGS) entry which is preliminary data.</text>
</comment>